<dbReference type="RefSeq" id="WP_069715745.1">
    <property type="nucleotide sequence ID" value="NZ_MJEH01000004.1"/>
</dbReference>
<dbReference type="CDD" id="cd04301">
    <property type="entry name" value="NAT_SF"/>
    <property type="match status" value="1"/>
</dbReference>
<dbReference type="GO" id="GO:0016747">
    <property type="term" value="F:acyltransferase activity, transferring groups other than amino-acyl groups"/>
    <property type="evidence" value="ECO:0007669"/>
    <property type="project" value="InterPro"/>
</dbReference>
<dbReference type="PROSITE" id="PS51186">
    <property type="entry name" value="GNAT"/>
    <property type="match status" value="1"/>
</dbReference>
<feature type="domain" description="N-acetyltransferase" evidence="1">
    <location>
        <begin position="10"/>
        <end position="153"/>
    </location>
</feature>
<dbReference type="InterPro" id="IPR016181">
    <property type="entry name" value="Acyl_CoA_acyltransferase"/>
</dbReference>
<dbReference type="STRING" id="1305675.BFG57_09020"/>
<keyword evidence="3" id="KW-1185">Reference proteome</keyword>
<keyword evidence="2" id="KW-0808">Transferase</keyword>
<name>A0A1E5LJB2_9BACI</name>
<accession>A0A1E5LJB2</accession>
<gene>
    <name evidence="2" type="ORF">BFG57_09020</name>
</gene>
<evidence type="ECO:0000313" key="2">
    <source>
        <dbReference type="EMBL" id="OEH94182.1"/>
    </source>
</evidence>
<evidence type="ECO:0000259" key="1">
    <source>
        <dbReference type="PROSITE" id="PS51186"/>
    </source>
</evidence>
<dbReference type="AlphaFoldDB" id="A0A1E5LJB2"/>
<dbReference type="InterPro" id="IPR000182">
    <property type="entry name" value="GNAT_dom"/>
</dbReference>
<evidence type="ECO:0000313" key="3">
    <source>
        <dbReference type="Proteomes" id="UP000095209"/>
    </source>
</evidence>
<dbReference type="Pfam" id="PF00583">
    <property type="entry name" value="Acetyltransf_1"/>
    <property type="match status" value="1"/>
</dbReference>
<dbReference type="SUPFAM" id="SSF55729">
    <property type="entry name" value="Acyl-CoA N-acyltransferases (Nat)"/>
    <property type="match status" value="1"/>
</dbReference>
<organism evidence="2 3">
    <name type="scientific">Bacillus solimangrovi</name>
    <dbReference type="NCBI Taxonomy" id="1305675"/>
    <lineage>
        <taxon>Bacteria</taxon>
        <taxon>Bacillati</taxon>
        <taxon>Bacillota</taxon>
        <taxon>Bacilli</taxon>
        <taxon>Bacillales</taxon>
        <taxon>Bacillaceae</taxon>
        <taxon>Bacillus</taxon>
    </lineage>
</organism>
<dbReference type="Gene3D" id="3.40.630.30">
    <property type="match status" value="1"/>
</dbReference>
<protein>
    <submittedName>
        <fullName evidence="2">GNAT family N-acetyltransferase</fullName>
    </submittedName>
</protein>
<dbReference type="Proteomes" id="UP000095209">
    <property type="component" value="Unassembled WGS sequence"/>
</dbReference>
<dbReference type="OrthoDB" id="360261at2"/>
<proteinExistence type="predicted"/>
<sequence>MNIRRTTDYELIAKLNKPVHDLHVKLYPEYFNEYNFNNMRRMFRSLIHNRNFMFMLIEDEGTATGYAWIEFRNNPGNVFNKSYYSIYVHQISIVETKQNKGYGTKLMEEIYRIAKDEGIELVELDYWMKNTVAKDFYKKHGFTRNREFVYKKM</sequence>
<reference evidence="2 3" key="1">
    <citation type="submission" date="2016-08" db="EMBL/GenBank/DDBJ databases">
        <title>Genome of Bacillus solimangrovi GH2-4.</title>
        <authorList>
            <person name="Lim S."/>
            <person name="Kim B.-C."/>
        </authorList>
    </citation>
    <scope>NUCLEOTIDE SEQUENCE [LARGE SCALE GENOMIC DNA]</scope>
    <source>
        <strain evidence="2 3">GH2-4</strain>
    </source>
</reference>
<comment type="caution">
    <text evidence="2">The sequence shown here is derived from an EMBL/GenBank/DDBJ whole genome shotgun (WGS) entry which is preliminary data.</text>
</comment>
<dbReference type="EMBL" id="MJEH01000004">
    <property type="protein sequence ID" value="OEH94182.1"/>
    <property type="molecule type" value="Genomic_DNA"/>
</dbReference>